<dbReference type="PANTHER" id="PTHR18964:SF169">
    <property type="entry name" value="N-ACETYLMANNOSAMINE KINASE"/>
    <property type="match status" value="1"/>
</dbReference>
<dbReference type="SUPFAM" id="SSF53067">
    <property type="entry name" value="Actin-like ATPase domain"/>
    <property type="match status" value="1"/>
</dbReference>
<dbReference type="EMBL" id="JAJUOS010000009">
    <property type="protein sequence ID" value="MCE5974319.1"/>
    <property type="molecule type" value="Genomic_DNA"/>
</dbReference>
<protein>
    <submittedName>
        <fullName evidence="2">ROK family transcriptional regulator</fullName>
    </submittedName>
</protein>
<dbReference type="InterPro" id="IPR036390">
    <property type="entry name" value="WH_DNA-bd_sf"/>
</dbReference>
<keyword evidence="3" id="KW-1185">Reference proteome</keyword>
<evidence type="ECO:0000259" key="1">
    <source>
        <dbReference type="Pfam" id="PF12802"/>
    </source>
</evidence>
<proteinExistence type="predicted"/>
<dbReference type="SUPFAM" id="SSF46785">
    <property type="entry name" value="Winged helix' DNA-binding domain"/>
    <property type="match status" value="1"/>
</dbReference>
<organism evidence="2 3">
    <name type="scientific">Rhodobacter flavimaris</name>
    <dbReference type="NCBI Taxonomy" id="2907145"/>
    <lineage>
        <taxon>Bacteria</taxon>
        <taxon>Pseudomonadati</taxon>
        <taxon>Pseudomonadota</taxon>
        <taxon>Alphaproteobacteria</taxon>
        <taxon>Rhodobacterales</taxon>
        <taxon>Rhodobacter group</taxon>
        <taxon>Rhodobacter</taxon>
    </lineage>
</organism>
<dbReference type="Gene3D" id="3.30.420.40">
    <property type="match status" value="2"/>
</dbReference>
<dbReference type="InterPro" id="IPR043129">
    <property type="entry name" value="ATPase_NBD"/>
</dbReference>
<comment type="caution">
    <text evidence="2">The sequence shown here is derived from an EMBL/GenBank/DDBJ whole genome shotgun (WGS) entry which is preliminary data.</text>
</comment>
<accession>A0ABS8YWY1</accession>
<dbReference type="RefSeq" id="WP_233677285.1">
    <property type="nucleotide sequence ID" value="NZ_JAJUOS010000009.1"/>
</dbReference>
<dbReference type="InterPro" id="IPR000835">
    <property type="entry name" value="HTH_MarR-typ"/>
</dbReference>
<feature type="domain" description="HTH marR-type" evidence="1">
    <location>
        <begin position="25"/>
        <end position="72"/>
    </location>
</feature>
<dbReference type="InterPro" id="IPR000600">
    <property type="entry name" value="ROK"/>
</dbReference>
<sequence>MEMDKVRSLSGGVNQSGVRAYNERLLLTTLLRHGALPGSDIARRTGLSPQTISVILRKLEGDGLLVRGESVKGKVGKPFVPMAINPQGLFSYGMKIGRRSADLLVMDFQGNIRKQLHTRYNYPMPTEVFSFLHEGIQEIEAAMTSDEVSRICGLGIAAPFEMWSWHEQVRAPEAEFQVWREISFAEEVARFSQLPVFVVNDATAACRAEHMFGRGKEFRDYAYFFLAAFIGGGVVLNHSVYEGYQGNAGSLGSLPSRRDDGSECQLLDRASIHLLESSLIQNGIDPDRLWRVPQDWSSLSEWVAPWLEQTAAALAHASLTTCAVIDFEAILIDGALPPDVRERLVARVRERVSRLDTRGIIIPAIEAGMIGANARAIGAASSPVIAQFLLDTNAGLAEA</sequence>
<dbReference type="PANTHER" id="PTHR18964">
    <property type="entry name" value="ROK (REPRESSOR, ORF, KINASE) FAMILY"/>
    <property type="match status" value="1"/>
</dbReference>
<reference evidence="2 3" key="1">
    <citation type="submission" date="2021-12" db="EMBL/GenBank/DDBJ databases">
        <title>Sinirhodobacter sp. WL0062 is a bacterium isolated from seawater.</title>
        <authorList>
            <person name="Wang L."/>
            <person name="He W."/>
            <person name="Zhang D.-F."/>
        </authorList>
    </citation>
    <scope>NUCLEOTIDE SEQUENCE [LARGE SCALE GENOMIC DNA]</scope>
    <source>
        <strain evidence="2 3">WL0062</strain>
    </source>
</reference>
<dbReference type="Proteomes" id="UP001521181">
    <property type="component" value="Unassembled WGS sequence"/>
</dbReference>
<dbReference type="Pfam" id="PF12802">
    <property type="entry name" value="MarR_2"/>
    <property type="match status" value="1"/>
</dbReference>
<dbReference type="Gene3D" id="1.10.10.10">
    <property type="entry name" value="Winged helix-like DNA-binding domain superfamily/Winged helix DNA-binding domain"/>
    <property type="match status" value="1"/>
</dbReference>
<evidence type="ECO:0000313" key="3">
    <source>
        <dbReference type="Proteomes" id="UP001521181"/>
    </source>
</evidence>
<dbReference type="InterPro" id="IPR036388">
    <property type="entry name" value="WH-like_DNA-bd_sf"/>
</dbReference>
<dbReference type="Pfam" id="PF00480">
    <property type="entry name" value="ROK"/>
    <property type="match status" value="1"/>
</dbReference>
<gene>
    <name evidence="2" type="ORF">LZA78_12560</name>
</gene>
<evidence type="ECO:0000313" key="2">
    <source>
        <dbReference type="EMBL" id="MCE5974319.1"/>
    </source>
</evidence>
<name>A0ABS8YWY1_9RHOB</name>